<reference evidence="1 2" key="1">
    <citation type="submission" date="2012-05" db="EMBL/GenBank/DDBJ databases">
        <title>The Genome Sequence of Fusobacterium periodontium Oral Taxon 201 Strain D10.</title>
        <authorList>
            <consortium name="The Broad Institute Genome Sequencing Platform"/>
            <consortium name="The Broad Institute Genome Sequencing Center for Infectious Disease"/>
            <person name="Earl A."/>
            <person name="Ward D."/>
            <person name="Feldgarden M."/>
            <person name="Gevers D."/>
            <person name="Strauss J."/>
            <person name="Sibley C."/>
            <person name="White A."/>
            <person name="Ambrose C.E."/>
            <person name="Allen-Vercoe E."/>
            <person name="Walker B."/>
            <person name="Young S.K."/>
            <person name="Zeng Q."/>
            <person name="Gargeya S."/>
            <person name="Fitzgerald M."/>
            <person name="Haas B."/>
            <person name="Abouelleil A."/>
            <person name="Alvarado L."/>
            <person name="Arachchi H.M."/>
            <person name="Berlin A.M."/>
            <person name="Chapman S.B."/>
            <person name="Goldberg J."/>
            <person name="Griggs A."/>
            <person name="Gujja S."/>
            <person name="Hansen M."/>
            <person name="Howarth C."/>
            <person name="Imamovic A."/>
            <person name="Larimer J."/>
            <person name="McCowan C."/>
            <person name="Montmayeur A."/>
            <person name="Murphy C."/>
            <person name="Neiman D."/>
            <person name="Pearson M."/>
            <person name="Priest M."/>
            <person name="Roberts A."/>
            <person name="Saif S."/>
            <person name="Shea T."/>
            <person name="Sisk P."/>
            <person name="Sykes S."/>
            <person name="Wortman J."/>
            <person name="Nusbaum C."/>
            <person name="Birren B."/>
        </authorList>
    </citation>
    <scope>NUCLEOTIDE SEQUENCE [LARGE SCALE GENOMIC DNA]</scope>
    <source>
        <strain evidence="1 2">D10</strain>
    </source>
</reference>
<proteinExistence type="predicted"/>
<dbReference type="InterPro" id="IPR016039">
    <property type="entry name" value="Thiolase-like"/>
</dbReference>
<feature type="non-terminal residue" evidence="1">
    <location>
        <position position="66"/>
    </location>
</feature>
<name>K1GMB6_9FUSO</name>
<evidence type="ECO:0000313" key="1">
    <source>
        <dbReference type="EMBL" id="EKA94420.1"/>
    </source>
</evidence>
<evidence type="ECO:0008006" key="3">
    <source>
        <dbReference type="Google" id="ProtNLM"/>
    </source>
</evidence>
<accession>K1GMB6</accession>
<evidence type="ECO:0000313" key="2">
    <source>
        <dbReference type="Proteomes" id="UP000005809"/>
    </source>
</evidence>
<dbReference type="EMBL" id="ACIF01000073">
    <property type="protein sequence ID" value="EKA94420.1"/>
    <property type="molecule type" value="Genomic_DNA"/>
</dbReference>
<sequence>MRRIKFKGYGVVLPKNTVSFKDHIRYRISEGETQLQLAVAACEKALKNSNISINDIDCIVSASAVG</sequence>
<protein>
    <recommendedName>
        <fullName evidence="3">Beta-ketoacyl-[acyl-carrier-protein] synthase III N-terminal domain-containing protein</fullName>
    </recommendedName>
</protein>
<comment type="caution">
    <text evidence="1">The sequence shown here is derived from an EMBL/GenBank/DDBJ whole genome shotgun (WGS) entry which is preliminary data.</text>
</comment>
<dbReference type="GO" id="GO:0016746">
    <property type="term" value="F:acyltransferase activity"/>
    <property type="evidence" value="ECO:0007669"/>
    <property type="project" value="InterPro"/>
</dbReference>
<dbReference type="AlphaFoldDB" id="K1GMB6"/>
<dbReference type="HOGENOM" id="CLU_2854914_0_0_0"/>
<dbReference type="Gene3D" id="3.40.47.10">
    <property type="match status" value="1"/>
</dbReference>
<organism evidence="1 2">
    <name type="scientific">Fusobacterium periodonticum D10</name>
    <dbReference type="NCBI Taxonomy" id="620833"/>
    <lineage>
        <taxon>Bacteria</taxon>
        <taxon>Fusobacteriati</taxon>
        <taxon>Fusobacteriota</taxon>
        <taxon>Fusobacteriia</taxon>
        <taxon>Fusobacteriales</taxon>
        <taxon>Fusobacteriaceae</taxon>
        <taxon>Fusobacterium</taxon>
    </lineage>
</organism>
<dbReference type="Proteomes" id="UP000005809">
    <property type="component" value="Unassembled WGS sequence"/>
</dbReference>
<gene>
    <name evidence="1" type="ORF">FPOG_00218</name>
</gene>
<dbReference type="SUPFAM" id="SSF53901">
    <property type="entry name" value="Thiolase-like"/>
    <property type="match status" value="1"/>
</dbReference>